<dbReference type="Pfam" id="PF09867">
    <property type="entry name" value="TagF_N"/>
    <property type="match status" value="1"/>
</dbReference>
<dbReference type="RefSeq" id="WP_067018138.1">
    <property type="nucleotide sequence ID" value="NZ_FLOB01000008.1"/>
</dbReference>
<dbReference type="OrthoDB" id="9801841at2"/>
<dbReference type="EMBL" id="FLOB01000008">
    <property type="protein sequence ID" value="SBS34788.1"/>
    <property type="molecule type" value="Genomic_DNA"/>
</dbReference>
<evidence type="ECO:0000313" key="2">
    <source>
        <dbReference type="Proteomes" id="UP000092544"/>
    </source>
</evidence>
<organism evidence="1 2">
    <name type="scientific">Marinomonas spartinae</name>
    <dbReference type="NCBI Taxonomy" id="1792290"/>
    <lineage>
        <taxon>Bacteria</taxon>
        <taxon>Pseudomonadati</taxon>
        <taxon>Pseudomonadota</taxon>
        <taxon>Gammaproteobacteria</taxon>
        <taxon>Oceanospirillales</taxon>
        <taxon>Oceanospirillaceae</taxon>
        <taxon>Marinomonas</taxon>
    </lineage>
</organism>
<dbReference type="Gene3D" id="3.40.1730.10">
    <property type="entry name" value="pa0076 domain"/>
    <property type="match status" value="1"/>
</dbReference>
<evidence type="ECO:0008006" key="3">
    <source>
        <dbReference type="Google" id="ProtNLM"/>
    </source>
</evidence>
<dbReference type="InterPro" id="IPR017748">
    <property type="entry name" value="TagF"/>
</dbReference>
<evidence type="ECO:0000313" key="1">
    <source>
        <dbReference type="EMBL" id="SBS34788.1"/>
    </source>
</evidence>
<proteinExistence type="predicted"/>
<gene>
    <name evidence="1" type="ORF">MSP8886_03170</name>
</gene>
<dbReference type="STRING" id="1792290.MSP8886_03170"/>
<keyword evidence="2" id="KW-1185">Reference proteome</keyword>
<dbReference type="AlphaFoldDB" id="A0A1A8TNI8"/>
<dbReference type="PIRSF" id="PIRSF029287">
    <property type="entry name" value="UCP029287"/>
    <property type="match status" value="1"/>
</dbReference>
<protein>
    <recommendedName>
        <fullName evidence="3">Type VI secretion system-associated protein TagF</fullName>
    </recommendedName>
</protein>
<name>A0A1A8TNI8_9GAMM</name>
<dbReference type="NCBIfam" id="TIGR03373">
    <property type="entry name" value="VI_minor_4"/>
    <property type="match status" value="1"/>
</dbReference>
<accession>A0A1A8TNI8</accession>
<sequence length="244" mass="27458">MSEQVVSFGYLGKLPSVGDFLQDNVDTDFQEVWDRWLQAVLSVSKERMGDSWKDKFLTGPVWHFGMSPGIAGDSAKMGTVMPSMDVVGRPYPFTLVADTDNLPVEVMESDALCLEYEDAVLAVLEDSVDLFSWRKEVEKAVKPIADVSKRYKYFTSPDENKTAQVFEFSGTELGGGAMQDMLHALLYKKYGSYSIWWTHGSCLLSPSVIITSGLPSVNQAAAMFDGRWQQWQWNHVQVRDNDKN</sequence>
<dbReference type="Proteomes" id="UP000092544">
    <property type="component" value="Unassembled WGS sequence"/>
</dbReference>
<reference evidence="1 2" key="1">
    <citation type="submission" date="2016-06" db="EMBL/GenBank/DDBJ databases">
        <authorList>
            <person name="Kjaerup R.B."/>
            <person name="Dalgaard T.S."/>
            <person name="Juul-Madsen H.R."/>
        </authorList>
    </citation>
    <scope>NUCLEOTIDE SEQUENCE [LARGE SCALE GENOMIC DNA]</scope>
    <source>
        <strain evidence="1 2">CECT 8886</strain>
    </source>
</reference>
<dbReference type="InterPro" id="IPR038225">
    <property type="entry name" value="TagF_sf"/>
</dbReference>